<proteinExistence type="predicted"/>
<evidence type="ECO:0000256" key="1">
    <source>
        <dbReference type="SAM" id="SignalP"/>
    </source>
</evidence>
<sequence>MNAKVFLAIFMIALLVTDQAEAGWWKALKSIGKKVLKSKLAKDIKKMAKQRAKEYIVKKLNPPPEEEVAAIDALMNSLDY</sequence>
<name>A0A1W7RB21_9SCOR</name>
<organism evidence="2">
    <name type="scientific">Hadrurus spadix</name>
    <dbReference type="NCBI Taxonomy" id="141984"/>
    <lineage>
        <taxon>Eukaryota</taxon>
        <taxon>Metazoa</taxon>
        <taxon>Ecdysozoa</taxon>
        <taxon>Arthropoda</taxon>
        <taxon>Chelicerata</taxon>
        <taxon>Arachnida</taxon>
        <taxon>Scorpiones</taxon>
        <taxon>Iurida</taxon>
        <taxon>Iuroidea</taxon>
        <taxon>Hadrurus</taxon>
    </lineage>
</organism>
<dbReference type="EMBL" id="GFAH01000061">
    <property type="protein sequence ID" value="JAV48328.1"/>
    <property type="molecule type" value="Transcribed_RNA"/>
</dbReference>
<dbReference type="AlphaFoldDB" id="A0A1W7RB21"/>
<feature type="chain" id="PRO_5013298003" evidence="1">
    <location>
        <begin position="23"/>
        <end position="80"/>
    </location>
</feature>
<reference evidence="2" key="1">
    <citation type="submission" date="2016-11" db="EMBL/GenBank/DDBJ databases">
        <title>Venom-gland transcriptomics and venom proteomics of the black-back scorpion (Hadrurus spadix) reveal detectability challenges and an unexplored realm of animal toxin diversity.</title>
        <authorList>
            <person name="Rokyta D.R."/>
            <person name="Ward M.J."/>
        </authorList>
    </citation>
    <scope>NUCLEOTIDE SEQUENCE</scope>
    <source>
        <tissue evidence="2">Venom gland</tissue>
    </source>
</reference>
<evidence type="ECO:0000313" key="2">
    <source>
        <dbReference type="EMBL" id="JAV48328.1"/>
    </source>
</evidence>
<feature type="signal peptide" evidence="1">
    <location>
        <begin position="1"/>
        <end position="22"/>
    </location>
</feature>
<protein>
    <submittedName>
        <fullName evidence="2">Antimicrobial peptide</fullName>
    </submittedName>
</protein>
<accession>A0A1W7RB21</accession>
<keyword evidence="1" id="KW-0732">Signal</keyword>